<dbReference type="EMBL" id="CP114197">
    <property type="protein sequence ID" value="WAT93879.1"/>
    <property type="molecule type" value="Genomic_DNA"/>
</dbReference>
<dbReference type="SUPFAM" id="SSF141868">
    <property type="entry name" value="EAL domain-like"/>
    <property type="match status" value="1"/>
</dbReference>
<reference evidence="3" key="1">
    <citation type="submission" date="2023-06" db="EMBL/GenBank/DDBJ databases">
        <title>Vibrio parahaemolyticus become highly virulent by producing novel Tc toxins.</title>
        <authorList>
            <person name="Yang F."/>
            <person name="You Y."/>
            <person name="Lai Q."/>
            <person name="Xu L."/>
            <person name="Li F."/>
        </authorList>
    </citation>
    <scope>NUCLEOTIDE SEQUENCE</scope>
    <source>
        <strain evidence="3">Vp-HL-202005</strain>
        <plasmid evidence="3">pHLB</plasmid>
    </source>
</reference>
<keyword evidence="1" id="KW-0812">Transmembrane</keyword>
<dbReference type="InterPro" id="IPR035919">
    <property type="entry name" value="EAL_sf"/>
</dbReference>
<organism evidence="3 4">
    <name type="scientific">Vibrio parahaemolyticus</name>
    <dbReference type="NCBI Taxonomy" id="670"/>
    <lineage>
        <taxon>Bacteria</taxon>
        <taxon>Pseudomonadati</taxon>
        <taxon>Pseudomonadota</taxon>
        <taxon>Gammaproteobacteria</taxon>
        <taxon>Vibrionales</taxon>
        <taxon>Vibrionaceae</taxon>
        <taxon>Vibrio</taxon>
    </lineage>
</organism>
<name>A0AA47JN63_VIBPH</name>
<keyword evidence="1" id="KW-0472">Membrane</keyword>
<dbReference type="RefSeq" id="WP_138058901.1">
    <property type="nucleotide sequence ID" value="NZ_CP114197.1"/>
</dbReference>
<geneLocation type="plasmid" evidence="3 4">
    <name>pHLB</name>
</geneLocation>
<dbReference type="GO" id="GO:0071111">
    <property type="term" value="F:cyclic-guanylate-specific phosphodiesterase activity"/>
    <property type="evidence" value="ECO:0007669"/>
    <property type="project" value="InterPro"/>
</dbReference>
<gene>
    <name evidence="3" type="ORF">O1Q84_26780</name>
</gene>
<feature type="transmembrane region" description="Helical" evidence="1">
    <location>
        <begin position="12"/>
        <end position="33"/>
    </location>
</feature>
<protein>
    <submittedName>
        <fullName evidence="3">EAL domain-containing protein</fullName>
    </submittedName>
</protein>
<keyword evidence="1" id="KW-1133">Transmembrane helix</keyword>
<feature type="domain" description="EAL" evidence="2">
    <location>
        <begin position="232"/>
        <end position="482"/>
    </location>
</feature>
<dbReference type="Gene3D" id="3.20.20.450">
    <property type="entry name" value="EAL domain"/>
    <property type="match status" value="1"/>
</dbReference>
<dbReference type="PANTHER" id="PTHR33121">
    <property type="entry name" value="CYCLIC DI-GMP PHOSPHODIESTERASE PDEF"/>
    <property type="match status" value="1"/>
</dbReference>
<evidence type="ECO:0000313" key="3">
    <source>
        <dbReference type="EMBL" id="WAT93879.1"/>
    </source>
</evidence>
<dbReference type="InterPro" id="IPR050706">
    <property type="entry name" value="Cyclic-di-GMP_PDE-like"/>
</dbReference>
<evidence type="ECO:0000259" key="2">
    <source>
        <dbReference type="PROSITE" id="PS50883"/>
    </source>
</evidence>
<evidence type="ECO:0000256" key="1">
    <source>
        <dbReference type="SAM" id="Phobius"/>
    </source>
</evidence>
<dbReference type="CDD" id="cd01948">
    <property type="entry name" value="EAL"/>
    <property type="match status" value="1"/>
</dbReference>
<keyword evidence="3" id="KW-0614">Plasmid</keyword>
<dbReference type="PROSITE" id="PS50883">
    <property type="entry name" value="EAL"/>
    <property type="match status" value="1"/>
</dbReference>
<sequence>MIEYMKNRSFSFYIMLLFFCEIFLVLFICLFYVRHLEHNLVQQVDIINDEIVDSFEKLSRLSDYGCDDSSSYLIKFVTVDNVSVKNVSFINGKDVCSSNIKKTRDTLINISPNYTDSGISYWFGFFYDLGDKNEYFLAQKNNVRLAVSLFELHNYLESLSTFFDVSLKMYDSSLYNKSKTNSCKGGFCLKVYRSPFIFEMKLANDYLFFISVVISFVNCFLFLIVRSTYNKFVLLKVEILNGILNGEFKPIFQPIVNAKEHNICGVEVLCRWHSNKGIVMPGDFIEDLEKFGFLKLMTRKLLQSSLGELESWLKEDRRRYLSLNISADGMADSIFLHDIISMIVLCDIYPSQIALEITENQLLNCPHANRNMEKIKNIGFKLFIDDFGTGYSNFSYLKELPLDVIKIDKSLIEDITTSEASKAVTYHIVGIAKSLGIQTVIEGVETKEQVMTLTNSTCADFFQGWYFSKPITASQLIKIRGE</sequence>
<dbReference type="SMART" id="SM00052">
    <property type="entry name" value="EAL"/>
    <property type="match status" value="1"/>
</dbReference>
<dbReference type="PANTHER" id="PTHR33121:SF79">
    <property type="entry name" value="CYCLIC DI-GMP PHOSPHODIESTERASE PDED-RELATED"/>
    <property type="match status" value="1"/>
</dbReference>
<dbReference type="Proteomes" id="UP001156560">
    <property type="component" value="Plasmid pHLB"/>
</dbReference>
<evidence type="ECO:0000313" key="4">
    <source>
        <dbReference type="Proteomes" id="UP001156560"/>
    </source>
</evidence>
<proteinExistence type="predicted"/>
<feature type="transmembrane region" description="Helical" evidence="1">
    <location>
        <begin position="206"/>
        <end position="225"/>
    </location>
</feature>
<dbReference type="AlphaFoldDB" id="A0AA47JN63"/>
<dbReference type="Pfam" id="PF00563">
    <property type="entry name" value="EAL"/>
    <property type="match status" value="1"/>
</dbReference>
<dbReference type="InterPro" id="IPR001633">
    <property type="entry name" value="EAL_dom"/>
</dbReference>
<accession>A0AA47JN63</accession>